<feature type="transmembrane region" description="Helical" evidence="8">
    <location>
        <begin position="184"/>
        <end position="206"/>
    </location>
</feature>
<dbReference type="Pfam" id="PF00344">
    <property type="entry name" value="SecY"/>
    <property type="match status" value="1"/>
</dbReference>
<comment type="subcellular location">
    <subcellularLocation>
        <location evidence="8">Cell membrane</location>
        <topology evidence="8">Multi-pass membrane protein</topology>
    </subcellularLocation>
</comment>
<keyword evidence="7 8" id="KW-0472">Membrane</keyword>
<feature type="transmembrane region" description="Helical" evidence="8">
    <location>
        <begin position="150"/>
        <end position="172"/>
    </location>
</feature>
<comment type="caution">
    <text evidence="10">The sequence shown here is derived from an EMBL/GenBank/DDBJ whole genome shotgun (WGS) entry which is preliminary data.</text>
</comment>
<proteinExistence type="inferred from homology"/>
<dbReference type="GO" id="GO:0006605">
    <property type="term" value="P:protein targeting"/>
    <property type="evidence" value="ECO:0007669"/>
    <property type="project" value="UniProtKB-UniRule"/>
</dbReference>
<keyword evidence="2 8" id="KW-1003">Cell membrane</keyword>
<keyword evidence="6 8" id="KW-0811">Translocation</keyword>
<feature type="transmembrane region" description="Helical" evidence="8">
    <location>
        <begin position="237"/>
        <end position="256"/>
    </location>
</feature>
<dbReference type="NCBIfam" id="TIGR02920">
    <property type="entry name" value="acc_sec_Y2"/>
    <property type="match status" value="1"/>
</dbReference>
<dbReference type="GO" id="GO:0065002">
    <property type="term" value="P:intracellular protein transmembrane transport"/>
    <property type="evidence" value="ECO:0007669"/>
    <property type="project" value="UniProtKB-UniRule"/>
</dbReference>
<keyword evidence="4 8" id="KW-0653">Protein transport</keyword>
<comment type="caution">
    <text evidence="8">Lacks conserved residue(s) required for the propagation of feature annotation.</text>
</comment>
<organism evidence="10 11">
    <name type="scientific">Limosilactobacillus gastricus DSM 16045</name>
    <dbReference type="NCBI Taxonomy" id="1423749"/>
    <lineage>
        <taxon>Bacteria</taxon>
        <taxon>Bacillati</taxon>
        <taxon>Bacillota</taxon>
        <taxon>Bacilli</taxon>
        <taxon>Lactobacillales</taxon>
        <taxon>Lactobacillaceae</taxon>
        <taxon>Limosilactobacillus</taxon>
    </lineage>
</organism>
<dbReference type="HAMAP" id="MF_01466">
    <property type="entry name" value="SecY2"/>
    <property type="match status" value="1"/>
</dbReference>
<evidence type="ECO:0000256" key="2">
    <source>
        <dbReference type="ARBA" id="ARBA00022475"/>
    </source>
</evidence>
<comment type="subunit">
    <text evidence="8">Component of the accessory SecA2/SecY2 protein translocase complex required to export cell wall proteins. May form heterotrimers with SecE and SecG subunits.</text>
</comment>
<feature type="transmembrane region" description="Helical" evidence="8">
    <location>
        <begin position="335"/>
        <end position="359"/>
    </location>
</feature>
<sequence>MNKHPLIKRMLWSCWILLIYIFGQEIPLPLVKYQSHIRSVVSEPIRAVISGSGMSNYSIFALGIGPMMIGLIVAAFAMQSKVLGLNRLPSKYNDRIQMIITILIALAQAYVSVRNFKLTRPGWETEWQVILVMVAGAMMIMWLCNMNAKLGLGGPMMIIMANVMVSLLRTVYNSRRLITGGLETWIIVIIGLVILVVVIISITLLMDRAEYRIPVIRLGINNQFVDKSYLPVKLSPAGGMPVMFAMAILSLPQYLFRYLAQAYPHNATFAWWNDNLVLSKTAGVITYIIILFLFSIAFALMNMDPEQLAEDYQKSGDYIPGFRPGRATAHYLRGVIVRFSIIGGIFITLIAGLPLIFAIDRPQYETLMMFPGNVMMAASFAILMLDQIDVILVHGKYDSIL</sequence>
<feature type="transmembrane region" description="Helical" evidence="8">
    <location>
        <begin position="96"/>
        <end position="113"/>
    </location>
</feature>
<dbReference type="PANTHER" id="PTHR10906">
    <property type="entry name" value="SECY/SEC61-ALPHA FAMILY MEMBER"/>
    <property type="match status" value="1"/>
</dbReference>
<dbReference type="PRINTS" id="PR00303">
    <property type="entry name" value="SECYTRNLCASE"/>
</dbReference>
<evidence type="ECO:0000256" key="8">
    <source>
        <dbReference type="HAMAP-Rule" id="MF_01466"/>
    </source>
</evidence>
<evidence type="ECO:0000256" key="9">
    <source>
        <dbReference type="NCBIfam" id="TIGR02920"/>
    </source>
</evidence>
<gene>
    <name evidence="8" type="primary">secY2</name>
    <name evidence="10" type="ORF">FC60_GL001181</name>
</gene>
<evidence type="ECO:0000256" key="5">
    <source>
        <dbReference type="ARBA" id="ARBA00022989"/>
    </source>
</evidence>
<dbReference type="InterPro" id="IPR023201">
    <property type="entry name" value="SecY_dom_sf"/>
</dbReference>
<dbReference type="EMBL" id="AZFN01000030">
    <property type="protein sequence ID" value="KRM00614.1"/>
    <property type="molecule type" value="Genomic_DNA"/>
</dbReference>
<dbReference type="InterPro" id="IPR014269">
    <property type="entry name" value="SecY2"/>
</dbReference>
<evidence type="ECO:0000313" key="11">
    <source>
        <dbReference type="Proteomes" id="UP000051739"/>
    </source>
</evidence>
<comment type="similarity">
    <text evidence="8">Belongs to the SecY/SEC61-alpha family. SecY2 subfamily.</text>
</comment>
<evidence type="ECO:0000256" key="6">
    <source>
        <dbReference type="ARBA" id="ARBA00023010"/>
    </source>
</evidence>
<accession>A0A0R1VC29</accession>
<keyword evidence="5 8" id="KW-1133">Transmembrane helix</keyword>
<comment type="function">
    <text evidence="8">Part of the accessory SecA2/SecY2 system specifically required for export of possible cell wall proteins. The central subunit of a protein translocation channel.</text>
</comment>
<dbReference type="Gene3D" id="1.10.3370.10">
    <property type="entry name" value="SecY subunit domain"/>
    <property type="match status" value="1"/>
</dbReference>
<keyword evidence="1 8" id="KW-0813">Transport</keyword>
<name>A0A0R1VC29_9LACO</name>
<keyword evidence="11" id="KW-1185">Reference proteome</keyword>
<reference evidence="10 11" key="1">
    <citation type="journal article" date="2015" name="Genome Announc.">
        <title>Expanding the biotechnology potential of lactobacilli through comparative genomics of 213 strains and associated genera.</title>
        <authorList>
            <person name="Sun Z."/>
            <person name="Harris H.M."/>
            <person name="McCann A."/>
            <person name="Guo C."/>
            <person name="Argimon S."/>
            <person name="Zhang W."/>
            <person name="Yang X."/>
            <person name="Jeffery I.B."/>
            <person name="Cooney J.C."/>
            <person name="Kagawa T.F."/>
            <person name="Liu W."/>
            <person name="Song Y."/>
            <person name="Salvetti E."/>
            <person name="Wrobel A."/>
            <person name="Rasinkangas P."/>
            <person name="Parkhill J."/>
            <person name="Rea M.C."/>
            <person name="O'Sullivan O."/>
            <person name="Ritari J."/>
            <person name="Douillard F.P."/>
            <person name="Paul Ross R."/>
            <person name="Yang R."/>
            <person name="Briner A.E."/>
            <person name="Felis G.E."/>
            <person name="de Vos W.M."/>
            <person name="Barrangou R."/>
            <person name="Klaenhammer T.R."/>
            <person name="Caufield P.W."/>
            <person name="Cui Y."/>
            <person name="Zhang H."/>
            <person name="O'Toole P.W."/>
        </authorList>
    </citation>
    <scope>NUCLEOTIDE SEQUENCE [LARGE SCALE GENOMIC DNA]</scope>
    <source>
        <strain evidence="10 11">DSM 16045</strain>
    </source>
</reference>
<dbReference type="InterPro" id="IPR002208">
    <property type="entry name" value="SecY/SEC61-alpha"/>
</dbReference>
<feature type="transmembrane region" description="Helical" evidence="8">
    <location>
        <begin position="125"/>
        <end position="143"/>
    </location>
</feature>
<evidence type="ECO:0000256" key="3">
    <source>
        <dbReference type="ARBA" id="ARBA00022692"/>
    </source>
</evidence>
<evidence type="ECO:0000256" key="1">
    <source>
        <dbReference type="ARBA" id="ARBA00022448"/>
    </source>
</evidence>
<dbReference type="PATRIC" id="fig|1423749.3.peg.1204"/>
<feature type="transmembrane region" description="Helical" evidence="8">
    <location>
        <begin position="374"/>
        <end position="393"/>
    </location>
</feature>
<evidence type="ECO:0000313" key="10">
    <source>
        <dbReference type="EMBL" id="KRM00614.1"/>
    </source>
</evidence>
<keyword evidence="3 8" id="KW-0812">Transmembrane</keyword>
<evidence type="ECO:0000256" key="4">
    <source>
        <dbReference type="ARBA" id="ARBA00022927"/>
    </source>
</evidence>
<dbReference type="PIRSF" id="PIRSF004557">
    <property type="entry name" value="SecY"/>
    <property type="match status" value="1"/>
</dbReference>
<dbReference type="Proteomes" id="UP000051739">
    <property type="component" value="Unassembled WGS sequence"/>
</dbReference>
<feature type="transmembrane region" description="Helical" evidence="8">
    <location>
        <begin position="57"/>
        <end position="76"/>
    </location>
</feature>
<dbReference type="SUPFAM" id="SSF103491">
    <property type="entry name" value="Preprotein translocase SecY subunit"/>
    <property type="match status" value="1"/>
</dbReference>
<protein>
    <recommendedName>
        <fullName evidence="8 9">Accessory Sec system protein translocase subunit SecY2</fullName>
    </recommendedName>
</protein>
<feature type="transmembrane region" description="Helical" evidence="8">
    <location>
        <begin position="276"/>
        <end position="300"/>
    </location>
</feature>
<dbReference type="GO" id="GO:0005886">
    <property type="term" value="C:plasma membrane"/>
    <property type="evidence" value="ECO:0007669"/>
    <property type="project" value="UniProtKB-SubCell"/>
</dbReference>
<dbReference type="AlphaFoldDB" id="A0A0R1VC29"/>
<evidence type="ECO:0000256" key="7">
    <source>
        <dbReference type="ARBA" id="ARBA00023136"/>
    </source>
</evidence>